<evidence type="ECO:0000256" key="5">
    <source>
        <dbReference type="SAM" id="Phobius"/>
    </source>
</evidence>
<comment type="cofactor">
    <cofactor evidence="1">
        <name>Mg(2+)</name>
        <dbReference type="ChEBI" id="CHEBI:18420"/>
    </cofactor>
</comment>
<dbReference type="InterPro" id="IPR029151">
    <property type="entry name" value="Sensor-like_sf"/>
</dbReference>
<evidence type="ECO:0000313" key="8">
    <source>
        <dbReference type="Proteomes" id="UP000238365"/>
    </source>
</evidence>
<dbReference type="KEGG" id="pgz:C2E15_08725"/>
<feature type="transmembrane region" description="Helical" evidence="5">
    <location>
        <begin position="20"/>
        <end position="40"/>
    </location>
</feature>
<keyword evidence="5" id="KW-0812">Transmembrane</keyword>
<dbReference type="InterPro" id="IPR050469">
    <property type="entry name" value="Diguanylate_Cyclase"/>
</dbReference>
<accession>A0A2L0ILJ0</accession>
<dbReference type="EMBL" id="CP026377">
    <property type="protein sequence ID" value="AUX95426.1"/>
    <property type="molecule type" value="Genomic_DNA"/>
</dbReference>
<name>A0A2L0ILJ0_9GAMM</name>
<dbReference type="InterPro" id="IPR000160">
    <property type="entry name" value="GGDEF_dom"/>
</dbReference>
<comment type="catalytic activity">
    <reaction evidence="4">
        <text>2 GTP = 3',3'-c-di-GMP + 2 diphosphate</text>
        <dbReference type="Rhea" id="RHEA:24898"/>
        <dbReference type="ChEBI" id="CHEBI:33019"/>
        <dbReference type="ChEBI" id="CHEBI:37565"/>
        <dbReference type="ChEBI" id="CHEBI:58805"/>
        <dbReference type="EC" id="2.7.7.65"/>
    </reaction>
</comment>
<keyword evidence="8" id="KW-1185">Reference proteome</keyword>
<proteinExistence type="predicted"/>
<dbReference type="GO" id="GO:0052621">
    <property type="term" value="F:diguanylate cyclase activity"/>
    <property type="evidence" value="ECO:0007669"/>
    <property type="project" value="UniProtKB-EC"/>
</dbReference>
<dbReference type="GO" id="GO:1902201">
    <property type="term" value="P:negative regulation of bacterial-type flagellum-dependent cell motility"/>
    <property type="evidence" value="ECO:0007669"/>
    <property type="project" value="TreeGrafter"/>
</dbReference>
<keyword evidence="5" id="KW-1133">Transmembrane helix</keyword>
<comment type="pathway">
    <text evidence="2">Purine metabolism; 3',5'-cyclic di-GMP biosynthesis.</text>
</comment>
<dbReference type="PROSITE" id="PS50887">
    <property type="entry name" value="GGDEF"/>
    <property type="match status" value="1"/>
</dbReference>
<feature type="domain" description="GGDEF" evidence="6">
    <location>
        <begin position="378"/>
        <end position="517"/>
    </location>
</feature>
<dbReference type="Proteomes" id="UP000238365">
    <property type="component" value="Chromosome"/>
</dbReference>
<organism evidence="7 8">
    <name type="scientific">Mixta gaviniae</name>
    <dbReference type="NCBI Taxonomy" id="665914"/>
    <lineage>
        <taxon>Bacteria</taxon>
        <taxon>Pseudomonadati</taxon>
        <taxon>Pseudomonadota</taxon>
        <taxon>Gammaproteobacteria</taxon>
        <taxon>Enterobacterales</taxon>
        <taxon>Erwiniaceae</taxon>
        <taxon>Mixta</taxon>
    </lineage>
</organism>
<dbReference type="Gene3D" id="3.30.70.270">
    <property type="match status" value="1"/>
</dbReference>
<dbReference type="RefSeq" id="WP_104959129.1">
    <property type="nucleotide sequence ID" value="NZ_CP026377.1"/>
</dbReference>
<evidence type="ECO:0000313" key="7">
    <source>
        <dbReference type="EMBL" id="AUX95426.1"/>
    </source>
</evidence>
<dbReference type="AlphaFoldDB" id="A0A2L0ILJ0"/>
<dbReference type="CDD" id="cd12914">
    <property type="entry name" value="PDC1_DGC_like"/>
    <property type="match status" value="1"/>
</dbReference>
<sequence>MKIGEKVSGAFVLHSSLGRTMTIFMLLLLTAVLIVSAWTLDRSWERKLHDAESSAVNLSVSQARQAEDTFLQTEIMLRAMQREIPDDGPNAVNKAELNAVLAEMKSSLPQINGLFIYDAQGHWIASSAAHVPAGINNSDREYFIYHHQNRHGGTHIGHVIRSRTTGELVIPMSLRLNDAAGGFAGVALATVRVDSFKRFYSYFELGEGDLLALLLDDGTALYVRPFPDAFINRSLSASPLFTTQLLRADRGKGTWRSALDDKERIFGYARSGQYPLIVAAGFDKSELWSQWLRDSLPDLVLNGTLLLIIVMIGTVVLRQVRTNVENQIELTALRDELTTINQTLQAMALLDSLTGLANRRQFDLFLAQSLKRSALTGKPVALIMMDIDFFKLYNDTYGHVAGDNCLRRVGEALKQMSIRQTDLIARYGGEEFAIVLPNATLEVAKRVAENAVGAVRAMAIPHESTQLPAHIVTLSAGGFALQGSGDAQDAQLIKEGADRALYEAKHNGRDRAVVQSAPPAVTGR</sequence>
<dbReference type="NCBIfam" id="TIGR00254">
    <property type="entry name" value="GGDEF"/>
    <property type="match status" value="1"/>
</dbReference>
<dbReference type="SUPFAM" id="SSF55073">
    <property type="entry name" value="Nucleotide cyclase"/>
    <property type="match status" value="1"/>
</dbReference>
<evidence type="ECO:0000256" key="1">
    <source>
        <dbReference type="ARBA" id="ARBA00001946"/>
    </source>
</evidence>
<dbReference type="Pfam" id="PF00990">
    <property type="entry name" value="GGDEF"/>
    <property type="match status" value="1"/>
</dbReference>
<dbReference type="InterPro" id="IPR029787">
    <property type="entry name" value="Nucleotide_cyclase"/>
</dbReference>
<keyword evidence="5" id="KW-0472">Membrane</keyword>
<dbReference type="PANTHER" id="PTHR45138:SF9">
    <property type="entry name" value="DIGUANYLATE CYCLASE DGCM-RELATED"/>
    <property type="match status" value="1"/>
</dbReference>
<dbReference type="PANTHER" id="PTHR45138">
    <property type="entry name" value="REGULATORY COMPONENTS OF SENSORY TRANSDUCTION SYSTEM"/>
    <property type="match status" value="1"/>
</dbReference>
<reference evidence="7 8" key="1">
    <citation type="submission" date="2018-01" db="EMBL/GenBank/DDBJ databases">
        <title>Complete and assembled Genome of Pantoea gaviniae DSM22758T.</title>
        <authorList>
            <person name="Stevens M.J.A."/>
            <person name="Zurfluh K."/>
            <person name="Stephan R."/>
        </authorList>
    </citation>
    <scope>NUCLEOTIDE SEQUENCE [LARGE SCALE GENOMIC DNA]</scope>
    <source>
        <strain evidence="7 8">DSM 22758</strain>
    </source>
</reference>
<evidence type="ECO:0000256" key="3">
    <source>
        <dbReference type="ARBA" id="ARBA00012528"/>
    </source>
</evidence>
<dbReference type="EC" id="2.7.7.65" evidence="3"/>
<evidence type="ECO:0000256" key="2">
    <source>
        <dbReference type="ARBA" id="ARBA00004665"/>
    </source>
</evidence>
<dbReference type="GO" id="GO:0043709">
    <property type="term" value="P:cell adhesion involved in single-species biofilm formation"/>
    <property type="evidence" value="ECO:0007669"/>
    <property type="project" value="TreeGrafter"/>
</dbReference>
<dbReference type="GO" id="GO:0005886">
    <property type="term" value="C:plasma membrane"/>
    <property type="evidence" value="ECO:0007669"/>
    <property type="project" value="TreeGrafter"/>
</dbReference>
<evidence type="ECO:0000256" key="4">
    <source>
        <dbReference type="ARBA" id="ARBA00034247"/>
    </source>
</evidence>
<dbReference type="CDD" id="cd12915">
    <property type="entry name" value="PDC2_DGC_like"/>
    <property type="match status" value="1"/>
</dbReference>
<dbReference type="Gene3D" id="3.30.450.20">
    <property type="entry name" value="PAS domain"/>
    <property type="match status" value="2"/>
</dbReference>
<dbReference type="CDD" id="cd01949">
    <property type="entry name" value="GGDEF"/>
    <property type="match status" value="1"/>
</dbReference>
<dbReference type="FunFam" id="3.30.70.270:FF:000001">
    <property type="entry name" value="Diguanylate cyclase domain protein"/>
    <property type="match status" value="1"/>
</dbReference>
<evidence type="ECO:0000259" key="6">
    <source>
        <dbReference type="PROSITE" id="PS50887"/>
    </source>
</evidence>
<protein>
    <recommendedName>
        <fullName evidence="3">diguanylate cyclase</fullName>
        <ecNumber evidence="3">2.7.7.65</ecNumber>
    </recommendedName>
</protein>
<dbReference type="SMART" id="SM00267">
    <property type="entry name" value="GGDEF"/>
    <property type="match status" value="1"/>
</dbReference>
<dbReference type="InterPro" id="IPR043128">
    <property type="entry name" value="Rev_trsase/Diguanyl_cyclase"/>
</dbReference>
<gene>
    <name evidence="7" type="ORF">C2E15_08725</name>
</gene>
<dbReference type="InterPro" id="IPR054327">
    <property type="entry name" value="His-kinase-like_sensor"/>
</dbReference>
<dbReference type="SUPFAM" id="SSF103190">
    <property type="entry name" value="Sensory domain-like"/>
    <property type="match status" value="1"/>
</dbReference>
<dbReference type="Pfam" id="PF22588">
    <property type="entry name" value="dCache_1_like"/>
    <property type="match status" value="1"/>
</dbReference>